<dbReference type="RefSeq" id="WP_088621112.1">
    <property type="nucleotide sequence ID" value="NZ_CP022129.1"/>
</dbReference>
<protein>
    <recommendedName>
        <fullName evidence="1">Putative restriction endonuclease domain-containing protein</fullName>
    </recommendedName>
</protein>
<dbReference type="EMBL" id="CP022129">
    <property type="protein sequence ID" value="ASF48242.1"/>
    <property type="molecule type" value="Genomic_DNA"/>
</dbReference>
<dbReference type="Proteomes" id="UP000197019">
    <property type="component" value="Chromosome"/>
</dbReference>
<dbReference type="CDD" id="cd06260">
    <property type="entry name" value="DUF820-like"/>
    <property type="match status" value="1"/>
</dbReference>
<evidence type="ECO:0000313" key="3">
    <source>
        <dbReference type="Proteomes" id="UP000197019"/>
    </source>
</evidence>
<dbReference type="InterPro" id="IPR011335">
    <property type="entry name" value="Restrct_endonuc-II-like"/>
</dbReference>
<dbReference type="PANTHER" id="PTHR36558:SF1">
    <property type="entry name" value="RESTRICTION ENDONUCLEASE DOMAIN-CONTAINING PROTEIN-RELATED"/>
    <property type="match status" value="1"/>
</dbReference>
<dbReference type="Gene3D" id="3.90.1570.10">
    <property type="entry name" value="tt1808, chain A"/>
    <property type="match status" value="1"/>
</dbReference>
<dbReference type="OrthoDB" id="26750at2"/>
<dbReference type="SUPFAM" id="SSF52980">
    <property type="entry name" value="Restriction endonuclease-like"/>
    <property type="match status" value="1"/>
</dbReference>
<reference evidence="2 3" key="1">
    <citation type="submission" date="2017-06" db="EMBL/GenBank/DDBJ databases">
        <title>Genome Sequencing of the methanotroph Methylovulum psychrotolerants str. HV10-M2 isolated from a high-altitude environment.</title>
        <authorList>
            <person name="Mateos-Rivera A."/>
        </authorList>
    </citation>
    <scope>NUCLEOTIDE SEQUENCE [LARGE SCALE GENOMIC DNA]</scope>
    <source>
        <strain evidence="2 3">HV10_M2</strain>
    </source>
</reference>
<evidence type="ECO:0000259" key="1">
    <source>
        <dbReference type="Pfam" id="PF05685"/>
    </source>
</evidence>
<keyword evidence="3" id="KW-1185">Reference proteome</keyword>
<feature type="domain" description="Putative restriction endonuclease" evidence="1">
    <location>
        <begin position="16"/>
        <end position="156"/>
    </location>
</feature>
<dbReference type="InterPro" id="IPR012296">
    <property type="entry name" value="Nuclease_put_TT1808"/>
</dbReference>
<organism evidence="2 3">
    <name type="scientific">Methylovulum psychrotolerans</name>
    <dbReference type="NCBI Taxonomy" id="1704499"/>
    <lineage>
        <taxon>Bacteria</taxon>
        <taxon>Pseudomonadati</taxon>
        <taxon>Pseudomonadota</taxon>
        <taxon>Gammaproteobacteria</taxon>
        <taxon>Methylococcales</taxon>
        <taxon>Methylococcaceae</taxon>
        <taxon>Methylovulum</taxon>
    </lineage>
</organism>
<sequence length="194" mass="22037">MSANLSIKTPWVSEADYLAAELTATVRHEYIDGMVYAMAGASRNHEKIVGNVFGELRNALKDQPCVPYSSNLKIKVGSQFFYPDAMVVCNETAQHDYYTEAPTLIVEVLSKSSRRMDETTKRLAYQSLPSLQEYILIEQDFVDVEVCRKRTGWVSEHYFWGDAVSFEAVGLSVAVAEIYRWVDNDEVRGWLAVF</sequence>
<gene>
    <name evidence="2" type="ORF">CEK71_20455</name>
</gene>
<name>A0A1Z4C3Y9_9GAMM</name>
<dbReference type="InterPro" id="IPR008538">
    <property type="entry name" value="Uma2"/>
</dbReference>
<accession>A0A1Z4C3Y9</accession>
<proteinExistence type="predicted"/>
<evidence type="ECO:0000313" key="2">
    <source>
        <dbReference type="EMBL" id="ASF48242.1"/>
    </source>
</evidence>
<dbReference type="KEGG" id="mpsy:CEK71_20455"/>
<dbReference type="PANTHER" id="PTHR36558">
    <property type="entry name" value="GLR1098 PROTEIN"/>
    <property type="match status" value="1"/>
</dbReference>
<dbReference type="Pfam" id="PF05685">
    <property type="entry name" value="Uma2"/>
    <property type="match status" value="1"/>
</dbReference>
<dbReference type="AlphaFoldDB" id="A0A1Z4C3Y9"/>